<dbReference type="AlphaFoldDB" id="A0A178A415"/>
<sequence>MDIHPRKVVVKMKKYMAIVLGFLLVIMLAACNEGEKTVENKKDENPPTAEKGTEEKEQEEAKGTNAKIEGEQSKEDTSNKDELNLLEVFNKTIEEANGDIDSFENNMKLKQITEDGEKKVTMDTDTAMKVILEPFNLQQNMVISMEMGEEKEGYTVEAFLTDDGFYMYQSNQDMWVKLPAENTEQLFQTQNGQQNPAQQLKQFEDFIEDFSIDQNDKNYILTLNTSKEIEKYLKEIAKAQMSQTTEVGADYFDKMKFNKVDYEIHIDKETYRLTNLKMIMDYNTEMDGDSVRVVQDVQSEYMNYNEVKEIKVPAEAIEQAEEIEM</sequence>
<reference evidence="3 4" key="1">
    <citation type="submission" date="2015-05" db="EMBL/GenBank/DDBJ databases">
        <title>Comparison of genome.</title>
        <authorList>
            <person name="Zheng Z."/>
            <person name="Sun M."/>
        </authorList>
    </citation>
    <scope>NUCLEOTIDE SEQUENCE [LARGE SCALE GENOMIC DNA]</scope>
    <source>
        <strain evidence="3 4">G25-74</strain>
    </source>
</reference>
<accession>A0A178A415</accession>
<feature type="region of interest" description="Disordered" evidence="2">
    <location>
        <begin position="36"/>
        <end position="81"/>
    </location>
</feature>
<protein>
    <recommendedName>
        <fullName evidence="5">Lipoprotein</fullName>
    </recommendedName>
</protein>
<evidence type="ECO:0008006" key="5">
    <source>
        <dbReference type="Google" id="ProtNLM"/>
    </source>
</evidence>
<keyword evidence="4" id="KW-1185">Reference proteome</keyword>
<feature type="coiled-coil region" evidence="1">
    <location>
        <begin position="86"/>
        <end position="113"/>
    </location>
</feature>
<evidence type="ECO:0000256" key="1">
    <source>
        <dbReference type="SAM" id="Coils"/>
    </source>
</evidence>
<dbReference type="Proteomes" id="UP000077881">
    <property type="component" value="Unassembled WGS sequence"/>
</dbReference>
<proteinExistence type="predicted"/>
<keyword evidence="1" id="KW-0175">Coiled coil</keyword>
<comment type="caution">
    <text evidence="3">The sequence shown here is derived from an EMBL/GenBank/DDBJ whole genome shotgun (WGS) entry which is preliminary data.</text>
</comment>
<evidence type="ECO:0000256" key="2">
    <source>
        <dbReference type="SAM" id="MobiDB-lite"/>
    </source>
</evidence>
<evidence type="ECO:0000313" key="4">
    <source>
        <dbReference type="Proteomes" id="UP000077881"/>
    </source>
</evidence>
<gene>
    <name evidence="3" type="ORF">ABB05_05110</name>
</gene>
<dbReference type="EMBL" id="LDJR01000027">
    <property type="protein sequence ID" value="OAK74260.1"/>
    <property type="molecule type" value="Genomic_DNA"/>
</dbReference>
<dbReference type="STRING" id="217031.ABB05_05110"/>
<name>A0A178A415_9BACI</name>
<dbReference type="PATRIC" id="fig|217031.6.peg.1105"/>
<dbReference type="InterPro" id="IPR046720">
    <property type="entry name" value="DUF6612"/>
</dbReference>
<dbReference type="Pfam" id="PF20316">
    <property type="entry name" value="DUF6612"/>
    <property type="match status" value="1"/>
</dbReference>
<dbReference type="PROSITE" id="PS51257">
    <property type="entry name" value="PROKAR_LIPOPROTEIN"/>
    <property type="match status" value="1"/>
</dbReference>
<evidence type="ECO:0000313" key="3">
    <source>
        <dbReference type="EMBL" id="OAK74260.1"/>
    </source>
</evidence>
<organism evidence="3 4">
    <name type="scientific">Lederbergia galactosidilytica</name>
    <dbReference type="NCBI Taxonomy" id="217031"/>
    <lineage>
        <taxon>Bacteria</taxon>
        <taxon>Bacillati</taxon>
        <taxon>Bacillota</taxon>
        <taxon>Bacilli</taxon>
        <taxon>Bacillales</taxon>
        <taxon>Bacillaceae</taxon>
        <taxon>Lederbergia</taxon>
    </lineage>
</organism>